<feature type="region of interest" description="Disordered" evidence="3">
    <location>
        <begin position="144"/>
        <end position="175"/>
    </location>
</feature>
<evidence type="ECO:0000313" key="5">
    <source>
        <dbReference type="EMBL" id="GKV32156.1"/>
    </source>
</evidence>
<dbReference type="GO" id="GO:0031347">
    <property type="term" value="P:regulation of defense response"/>
    <property type="evidence" value="ECO:0007669"/>
    <property type="project" value="UniProtKB-UniRule"/>
</dbReference>
<dbReference type="GO" id="GO:2000022">
    <property type="term" value="P:regulation of jasmonic acid mediated signaling pathway"/>
    <property type="evidence" value="ECO:0007669"/>
    <property type="project" value="UniProtKB-UniRule"/>
</dbReference>
<name>A0AAV5L5D2_9ROSI</name>
<dbReference type="InterPro" id="IPR010399">
    <property type="entry name" value="Tify_dom"/>
</dbReference>
<keyword evidence="2" id="KW-1184">Jasmonic acid signaling pathway</keyword>
<gene>
    <name evidence="5" type="ORF">SLEP1_g40780</name>
</gene>
<keyword evidence="6" id="KW-1185">Reference proteome</keyword>
<dbReference type="AlphaFoldDB" id="A0AAV5L5D2"/>
<evidence type="ECO:0000313" key="6">
    <source>
        <dbReference type="Proteomes" id="UP001054252"/>
    </source>
</evidence>
<evidence type="ECO:0000256" key="2">
    <source>
        <dbReference type="RuleBase" id="RU369065"/>
    </source>
</evidence>
<reference evidence="5 6" key="1">
    <citation type="journal article" date="2021" name="Commun. Biol.">
        <title>The genome of Shorea leprosula (Dipterocarpaceae) highlights the ecological relevance of drought in aseasonal tropical rainforests.</title>
        <authorList>
            <person name="Ng K.K.S."/>
            <person name="Kobayashi M.J."/>
            <person name="Fawcett J.A."/>
            <person name="Hatakeyama M."/>
            <person name="Paape T."/>
            <person name="Ng C.H."/>
            <person name="Ang C.C."/>
            <person name="Tnah L.H."/>
            <person name="Lee C.T."/>
            <person name="Nishiyama T."/>
            <person name="Sese J."/>
            <person name="O'Brien M.J."/>
            <person name="Copetti D."/>
            <person name="Mohd Noor M.I."/>
            <person name="Ong R.C."/>
            <person name="Putra M."/>
            <person name="Sireger I.Z."/>
            <person name="Indrioko S."/>
            <person name="Kosugi Y."/>
            <person name="Izuno A."/>
            <person name="Isagi Y."/>
            <person name="Lee S.L."/>
            <person name="Shimizu K.K."/>
        </authorList>
    </citation>
    <scope>NUCLEOTIDE SEQUENCE [LARGE SCALE GENOMIC DNA]</scope>
    <source>
        <strain evidence="5">214</strain>
    </source>
</reference>
<dbReference type="Pfam" id="PF06200">
    <property type="entry name" value="tify"/>
    <property type="match status" value="1"/>
</dbReference>
<comment type="caution">
    <text evidence="5">The sequence shown here is derived from an EMBL/GenBank/DDBJ whole genome shotgun (WGS) entry which is preliminary data.</text>
</comment>
<feature type="domain" description="Tify" evidence="4">
    <location>
        <begin position="53"/>
        <end position="88"/>
    </location>
</feature>
<dbReference type="Proteomes" id="UP001054252">
    <property type="component" value="Unassembled WGS sequence"/>
</dbReference>
<evidence type="ECO:0000259" key="4">
    <source>
        <dbReference type="PROSITE" id="PS51320"/>
    </source>
</evidence>
<dbReference type="Pfam" id="PF09425">
    <property type="entry name" value="Jas_motif"/>
    <property type="match status" value="1"/>
</dbReference>
<evidence type="ECO:0000256" key="3">
    <source>
        <dbReference type="SAM" id="MobiDB-lite"/>
    </source>
</evidence>
<dbReference type="InterPro" id="IPR018467">
    <property type="entry name" value="CCT_CS"/>
</dbReference>
<dbReference type="GO" id="GO:0005634">
    <property type="term" value="C:nucleus"/>
    <property type="evidence" value="ECO:0007669"/>
    <property type="project" value="UniProtKB-SubCell"/>
</dbReference>
<keyword evidence="2" id="KW-0539">Nucleus</keyword>
<proteinExistence type="inferred from homology"/>
<dbReference type="EMBL" id="BPVZ01000094">
    <property type="protein sequence ID" value="GKV32156.1"/>
    <property type="molecule type" value="Genomic_DNA"/>
</dbReference>
<dbReference type="SMART" id="SM00979">
    <property type="entry name" value="TIFY"/>
    <property type="match status" value="1"/>
</dbReference>
<protein>
    <recommendedName>
        <fullName evidence="2">Protein TIFY</fullName>
    </recommendedName>
    <alternativeName>
        <fullName evidence="2">Jasmonate ZIM domain-containing protein</fullName>
    </alternativeName>
</protein>
<comment type="similarity">
    <text evidence="1 2">Belongs to the TIFY/JAZ family.</text>
</comment>
<comment type="subcellular location">
    <subcellularLocation>
        <location evidence="2">Nucleus</location>
    </subcellularLocation>
</comment>
<sequence>MDESETIIKERSLQRALMPPMPGCNHHGRASLLEQRLLPGIGLNTMQSSSADEKPSKGQLTIFYAGTINVYDNVPIEKAQAIMLLAGESSLSRPKPKEISKTDAKTPDFPLNFDSSACNLTGPDLLIARKLSIQHFLERRRHRIINRSPYSSSGKDQKDHNETKPHKGSSQIQGTSLRHFLRV</sequence>
<dbReference type="PROSITE" id="PS51320">
    <property type="entry name" value="TIFY"/>
    <property type="match status" value="1"/>
</dbReference>
<dbReference type="GO" id="GO:0009611">
    <property type="term" value="P:response to wounding"/>
    <property type="evidence" value="ECO:0007669"/>
    <property type="project" value="UniProtKB-UniRule"/>
</dbReference>
<dbReference type="PANTHER" id="PTHR33077:SF102">
    <property type="entry name" value="PROTEIN TIFY"/>
    <property type="match status" value="1"/>
</dbReference>
<dbReference type="InterPro" id="IPR040390">
    <property type="entry name" value="TIFY/JAZ"/>
</dbReference>
<comment type="function">
    <text evidence="2">Repressor of jasmonate responses.</text>
</comment>
<accession>A0AAV5L5D2</accession>
<evidence type="ECO:0000256" key="1">
    <source>
        <dbReference type="ARBA" id="ARBA00008614"/>
    </source>
</evidence>
<dbReference type="PANTHER" id="PTHR33077">
    <property type="entry name" value="PROTEIN TIFY 4A-RELATED-RELATED"/>
    <property type="match status" value="1"/>
</dbReference>
<feature type="compositionally biased region" description="Basic and acidic residues" evidence="3">
    <location>
        <begin position="155"/>
        <end position="165"/>
    </location>
</feature>
<organism evidence="5 6">
    <name type="scientific">Rubroshorea leprosula</name>
    <dbReference type="NCBI Taxonomy" id="152421"/>
    <lineage>
        <taxon>Eukaryota</taxon>
        <taxon>Viridiplantae</taxon>
        <taxon>Streptophyta</taxon>
        <taxon>Embryophyta</taxon>
        <taxon>Tracheophyta</taxon>
        <taxon>Spermatophyta</taxon>
        <taxon>Magnoliopsida</taxon>
        <taxon>eudicotyledons</taxon>
        <taxon>Gunneridae</taxon>
        <taxon>Pentapetalae</taxon>
        <taxon>rosids</taxon>
        <taxon>malvids</taxon>
        <taxon>Malvales</taxon>
        <taxon>Dipterocarpaceae</taxon>
        <taxon>Rubroshorea</taxon>
    </lineage>
</organism>
<comment type="domain">
    <text evidence="2">The jas domain is required for interaction with COI1.</text>
</comment>